<proteinExistence type="inferred from homology"/>
<dbReference type="Gene3D" id="3.40.190.10">
    <property type="entry name" value="Periplasmic binding protein-like II"/>
    <property type="match status" value="1"/>
</dbReference>
<dbReference type="Gene3D" id="3.40.190.150">
    <property type="entry name" value="Bordetella uptake gene, domain 1"/>
    <property type="match status" value="1"/>
</dbReference>
<dbReference type="PANTHER" id="PTHR42928:SF5">
    <property type="entry name" value="BLR1237 PROTEIN"/>
    <property type="match status" value="1"/>
</dbReference>
<evidence type="ECO:0000313" key="3">
    <source>
        <dbReference type="Proteomes" id="UP001589789"/>
    </source>
</evidence>
<organism evidence="2 3">
    <name type="scientific">Muricoccus vinaceus</name>
    <dbReference type="NCBI Taxonomy" id="424704"/>
    <lineage>
        <taxon>Bacteria</taxon>
        <taxon>Pseudomonadati</taxon>
        <taxon>Pseudomonadota</taxon>
        <taxon>Alphaproteobacteria</taxon>
        <taxon>Acetobacterales</taxon>
        <taxon>Roseomonadaceae</taxon>
        <taxon>Muricoccus</taxon>
    </lineage>
</organism>
<dbReference type="Pfam" id="PF03401">
    <property type="entry name" value="TctC"/>
    <property type="match status" value="1"/>
</dbReference>
<dbReference type="InterPro" id="IPR005064">
    <property type="entry name" value="BUG"/>
</dbReference>
<gene>
    <name evidence="2" type="ORF">ACFFIC_09715</name>
</gene>
<dbReference type="SUPFAM" id="SSF53850">
    <property type="entry name" value="Periplasmic binding protein-like II"/>
    <property type="match status" value="1"/>
</dbReference>
<dbReference type="PANTHER" id="PTHR42928">
    <property type="entry name" value="TRICARBOXYLATE-BINDING PROTEIN"/>
    <property type="match status" value="1"/>
</dbReference>
<dbReference type="Proteomes" id="UP001589789">
    <property type="component" value="Unassembled WGS sequence"/>
</dbReference>
<evidence type="ECO:0000313" key="2">
    <source>
        <dbReference type="EMBL" id="MFC0385833.1"/>
    </source>
</evidence>
<keyword evidence="3" id="KW-1185">Reference proteome</keyword>
<comment type="caution">
    <text evidence="2">The sequence shown here is derived from an EMBL/GenBank/DDBJ whole genome shotgun (WGS) entry which is preliminary data.</text>
</comment>
<reference evidence="2 3" key="1">
    <citation type="submission" date="2024-09" db="EMBL/GenBank/DDBJ databases">
        <authorList>
            <person name="Sun Q."/>
            <person name="Mori K."/>
        </authorList>
    </citation>
    <scope>NUCLEOTIDE SEQUENCE [LARGE SCALE GENOMIC DNA]</scope>
    <source>
        <strain evidence="2 3">CCM 7468</strain>
    </source>
</reference>
<protein>
    <submittedName>
        <fullName evidence="2">Bug family tripartite tricarboxylate transporter substrate binding protein</fullName>
    </submittedName>
</protein>
<name>A0ABV6IQE5_9PROT</name>
<dbReference type="PIRSF" id="PIRSF017082">
    <property type="entry name" value="YflP"/>
    <property type="match status" value="1"/>
</dbReference>
<sequence length="329" mass="34777">MVQRRTLLRAGFGAPLILPGRMLHAQGTSWPGERQAKIIVPLAPGGTADLLARLIAQRLTERAEGRATVVVENRTGAGNAIGWAAAARAAPDGNTALFTDNSLAMAIPLRQEMGFDPRTDLVPVTRVADLAPVFCVPNESPYRTIGDLVAAAKARPEAINYGSGGNGSAPHLATEYFSHVAGIRMTHVGYRGMAQATQDLAGGRVSFIISTQPTVAGLLGAGSRIRIIAVGTGSRHPALPDVPTVKEAGLHYELSFWFGLFAPKGTPPALVTAMQEAVAASVSDPASRRKMEEMGATFVLSTPDAFRADIAIEAGLWSSIVRERQIRIE</sequence>
<dbReference type="EMBL" id="JBHLVZ010000016">
    <property type="protein sequence ID" value="MFC0385833.1"/>
    <property type="molecule type" value="Genomic_DNA"/>
</dbReference>
<dbReference type="InterPro" id="IPR042100">
    <property type="entry name" value="Bug_dom1"/>
</dbReference>
<accession>A0ABV6IQE5</accession>
<evidence type="ECO:0000256" key="1">
    <source>
        <dbReference type="ARBA" id="ARBA00006987"/>
    </source>
</evidence>
<comment type="similarity">
    <text evidence="1">Belongs to the UPF0065 (bug) family.</text>
</comment>
<dbReference type="RefSeq" id="WP_377049976.1">
    <property type="nucleotide sequence ID" value="NZ_JBHLVZ010000016.1"/>
</dbReference>